<reference evidence="2" key="1">
    <citation type="submission" date="2016-10" db="EMBL/GenBank/DDBJ databases">
        <title>Sequence of Gallionella enrichment culture.</title>
        <authorList>
            <person name="Poehlein A."/>
            <person name="Muehling M."/>
            <person name="Daniel R."/>
        </authorList>
    </citation>
    <scope>NUCLEOTIDE SEQUENCE</scope>
</reference>
<name>A0A1J5RJI1_9ZZZZ</name>
<dbReference type="Gene3D" id="3.40.50.150">
    <property type="entry name" value="Vaccinia Virus protein VP39"/>
    <property type="match status" value="1"/>
</dbReference>
<dbReference type="AlphaFoldDB" id="A0A1J5RJI1"/>
<comment type="caution">
    <text evidence="2">The sequence shown here is derived from an EMBL/GenBank/DDBJ whole genome shotgun (WGS) entry which is preliminary data.</text>
</comment>
<accession>A0A1J5RJI1</accession>
<gene>
    <name evidence="2" type="primary">tehB_2</name>
    <name evidence="2" type="ORF">GALL_283870</name>
</gene>
<feature type="domain" description="Methyltransferase" evidence="1">
    <location>
        <begin position="25"/>
        <end position="94"/>
    </location>
</feature>
<dbReference type="CDD" id="cd02440">
    <property type="entry name" value="AdoMet_MTases"/>
    <property type="match status" value="1"/>
</dbReference>
<keyword evidence="2" id="KW-0489">Methyltransferase</keyword>
<dbReference type="SUPFAM" id="SSF53335">
    <property type="entry name" value="S-adenosyl-L-methionine-dependent methyltransferases"/>
    <property type="match status" value="1"/>
</dbReference>
<dbReference type="InterPro" id="IPR041698">
    <property type="entry name" value="Methyltransf_25"/>
</dbReference>
<dbReference type="InterPro" id="IPR029063">
    <property type="entry name" value="SAM-dependent_MTases_sf"/>
</dbReference>
<protein>
    <submittedName>
        <fullName evidence="2">Tellurite methyltransferase</fullName>
        <ecNumber evidence="2">2.1.1.265</ecNumber>
    </submittedName>
</protein>
<evidence type="ECO:0000259" key="1">
    <source>
        <dbReference type="Pfam" id="PF13649"/>
    </source>
</evidence>
<organism evidence="2">
    <name type="scientific">mine drainage metagenome</name>
    <dbReference type="NCBI Taxonomy" id="410659"/>
    <lineage>
        <taxon>unclassified sequences</taxon>
        <taxon>metagenomes</taxon>
        <taxon>ecological metagenomes</taxon>
    </lineage>
</organism>
<dbReference type="GO" id="GO:0008168">
    <property type="term" value="F:methyltransferase activity"/>
    <property type="evidence" value="ECO:0007669"/>
    <property type="project" value="UniProtKB-KW"/>
</dbReference>
<dbReference type="Pfam" id="PF13649">
    <property type="entry name" value="Methyltransf_25"/>
    <property type="match status" value="1"/>
</dbReference>
<proteinExistence type="predicted"/>
<keyword evidence="2" id="KW-0808">Transferase</keyword>
<dbReference type="EC" id="2.1.1.265" evidence="2"/>
<dbReference type="EMBL" id="MLJW01000318">
    <property type="protein sequence ID" value="OIQ89723.1"/>
    <property type="molecule type" value="Genomic_DNA"/>
</dbReference>
<sequence>MHDFDQPASPWVTRFAPLIRPGGTVLDLACGCGRNARMLARRGWPVLAIDRNRAALDSLHGEDGITTLLADLENAPWPCSDRSFDAIVVCRYLHRPLFPLILDSLAEDGVLIYETFMQGQEKFGRPSNPDFLLQPDELLHAFSPALQVVAFEQGVVSEPTPQFLQRICARRPAG</sequence>
<evidence type="ECO:0000313" key="2">
    <source>
        <dbReference type="EMBL" id="OIQ89723.1"/>
    </source>
</evidence>
<dbReference type="GO" id="GO:0032259">
    <property type="term" value="P:methylation"/>
    <property type="evidence" value="ECO:0007669"/>
    <property type="project" value="UniProtKB-KW"/>
</dbReference>